<evidence type="ECO:0000256" key="1">
    <source>
        <dbReference type="ARBA" id="ARBA00006432"/>
    </source>
</evidence>
<dbReference type="Gene3D" id="3.30.300.30">
    <property type="match status" value="1"/>
</dbReference>
<dbReference type="RefSeq" id="WP_145229201.1">
    <property type="nucleotide sequence ID" value="NZ_VIVQ01000002.1"/>
</dbReference>
<evidence type="ECO:0000256" key="2">
    <source>
        <dbReference type="ARBA" id="ARBA00022598"/>
    </source>
</evidence>
<proteinExistence type="inferred from homology"/>
<dbReference type="OrthoDB" id="9803968at2"/>
<dbReference type="FunFam" id="3.30.300.30:FF:000008">
    <property type="entry name" value="2,3-dihydroxybenzoate-AMP ligase"/>
    <property type="match status" value="1"/>
</dbReference>
<dbReference type="InterPro" id="IPR025110">
    <property type="entry name" value="AMP-bd_C"/>
</dbReference>
<comment type="caution">
    <text evidence="5">The sequence shown here is derived from an EMBL/GenBank/DDBJ whole genome shotgun (WGS) entry which is preliminary data.</text>
</comment>
<dbReference type="InterPro" id="IPR045851">
    <property type="entry name" value="AMP-bd_C_sf"/>
</dbReference>
<keyword evidence="6" id="KW-1185">Reference proteome</keyword>
<dbReference type="PANTHER" id="PTHR43767:SF7">
    <property type="entry name" value="MEDIUM_LONG-CHAIN-FATTY-ACID--COA LIGASE FADD8"/>
    <property type="match status" value="1"/>
</dbReference>
<evidence type="ECO:0000259" key="4">
    <source>
        <dbReference type="Pfam" id="PF13193"/>
    </source>
</evidence>
<dbReference type="AlphaFoldDB" id="A0A561E414"/>
<feature type="domain" description="AMP-dependent synthetase/ligase" evidence="3">
    <location>
        <begin position="22"/>
        <end position="378"/>
    </location>
</feature>
<evidence type="ECO:0000313" key="5">
    <source>
        <dbReference type="EMBL" id="TWE10320.1"/>
    </source>
</evidence>
<sequence>MASAAIDPAAPLLRSNTVSDVLRRSAATFGPRIAVRFEDRTWTYAALDAAVTRVAAYLHSLGLHKGTRVAALGRNSDAYLIGYLACARSGLVHVPLNYNLIGRELTYLIEQSGAAAVLVDPSLRDHLDAVPTLPGHLIALRDTPGSLVEIAESVDAPMDFAVDIDDLDVAQLLYTSGTTSAPKGAIMTHRALVSEYISCLAALDFRADDEPLHVMPLYHSAQMHVFVLPALMVGATNTILEVPEPGDVLRRLANDGHRSFFAAPTLWVGMANHPSFEQLSFDGLAKAYYGASIMPVPVLHKWQRKAPTVGFYNCFGQSEVAPLTCVLRPEDHADRPDSCGRPVLFVEARVVDGNGVEVADDEPGEIIYRSPQLCSGYWEKPQESAEAFRDGWFHSGDLVRRDAEGFLFVVDRIKDVINTGGVLVASREVEDALYTHPSVAEVAVVGIPDEKWGEKITAFVVLRSVSDGVPGAPVDQSAELLAHARTQLAPFKVPKEVVFIDDLPRNASGKILKRDLRDTATEA</sequence>
<dbReference type="InterPro" id="IPR000873">
    <property type="entry name" value="AMP-dep_synth/lig_dom"/>
</dbReference>
<organism evidence="5 6">
    <name type="scientific">Rudaeicoccus suwonensis</name>
    <dbReference type="NCBI Taxonomy" id="657409"/>
    <lineage>
        <taxon>Bacteria</taxon>
        <taxon>Bacillati</taxon>
        <taxon>Actinomycetota</taxon>
        <taxon>Actinomycetes</taxon>
        <taxon>Micrococcales</taxon>
        <taxon>Dermacoccaceae</taxon>
        <taxon>Rudaeicoccus</taxon>
    </lineage>
</organism>
<accession>A0A561E414</accession>
<dbReference type="Pfam" id="PF00501">
    <property type="entry name" value="AMP-binding"/>
    <property type="match status" value="1"/>
</dbReference>
<evidence type="ECO:0000259" key="3">
    <source>
        <dbReference type="Pfam" id="PF00501"/>
    </source>
</evidence>
<gene>
    <name evidence="5" type="ORF">BKA23_2676</name>
</gene>
<feature type="domain" description="AMP-binding enzyme C-terminal" evidence="4">
    <location>
        <begin position="428"/>
        <end position="510"/>
    </location>
</feature>
<protein>
    <submittedName>
        <fullName evidence="5">Fatty-acyl-CoA synthase</fullName>
    </submittedName>
</protein>
<evidence type="ECO:0000313" key="6">
    <source>
        <dbReference type="Proteomes" id="UP000318297"/>
    </source>
</evidence>
<dbReference type="PANTHER" id="PTHR43767">
    <property type="entry name" value="LONG-CHAIN-FATTY-ACID--COA LIGASE"/>
    <property type="match status" value="1"/>
</dbReference>
<dbReference type="PROSITE" id="PS00455">
    <property type="entry name" value="AMP_BINDING"/>
    <property type="match status" value="1"/>
</dbReference>
<dbReference type="Proteomes" id="UP000318297">
    <property type="component" value="Unassembled WGS sequence"/>
</dbReference>
<dbReference type="CDD" id="cd17631">
    <property type="entry name" value="FACL_FadD13-like"/>
    <property type="match status" value="1"/>
</dbReference>
<comment type="similarity">
    <text evidence="1">Belongs to the ATP-dependent AMP-binding enzyme family.</text>
</comment>
<dbReference type="InterPro" id="IPR042099">
    <property type="entry name" value="ANL_N_sf"/>
</dbReference>
<dbReference type="InterPro" id="IPR050237">
    <property type="entry name" value="ATP-dep_AMP-bd_enzyme"/>
</dbReference>
<dbReference type="InterPro" id="IPR020845">
    <property type="entry name" value="AMP-binding_CS"/>
</dbReference>
<dbReference type="Gene3D" id="3.40.50.12780">
    <property type="entry name" value="N-terminal domain of ligase-like"/>
    <property type="match status" value="1"/>
</dbReference>
<dbReference type="EMBL" id="VIVQ01000002">
    <property type="protein sequence ID" value="TWE10320.1"/>
    <property type="molecule type" value="Genomic_DNA"/>
</dbReference>
<reference evidence="5 6" key="1">
    <citation type="submission" date="2019-06" db="EMBL/GenBank/DDBJ databases">
        <title>Sequencing the genomes of 1000 actinobacteria strains.</title>
        <authorList>
            <person name="Klenk H.-P."/>
        </authorList>
    </citation>
    <scope>NUCLEOTIDE SEQUENCE [LARGE SCALE GENOMIC DNA]</scope>
    <source>
        <strain evidence="5 6">DSM 19560</strain>
    </source>
</reference>
<keyword evidence="2" id="KW-0436">Ligase</keyword>
<dbReference type="NCBIfam" id="NF006182">
    <property type="entry name" value="PRK08316.1"/>
    <property type="match status" value="1"/>
</dbReference>
<dbReference type="SUPFAM" id="SSF56801">
    <property type="entry name" value="Acetyl-CoA synthetase-like"/>
    <property type="match status" value="1"/>
</dbReference>
<dbReference type="GO" id="GO:0016877">
    <property type="term" value="F:ligase activity, forming carbon-sulfur bonds"/>
    <property type="evidence" value="ECO:0007669"/>
    <property type="project" value="UniProtKB-ARBA"/>
</dbReference>
<dbReference type="Pfam" id="PF13193">
    <property type="entry name" value="AMP-binding_C"/>
    <property type="match status" value="1"/>
</dbReference>
<name>A0A561E414_9MICO</name>